<evidence type="ECO:0000313" key="3">
    <source>
        <dbReference type="EMBL" id="KAF2843984.1"/>
    </source>
</evidence>
<dbReference type="AlphaFoldDB" id="A0A6A7AMP7"/>
<reference evidence="3" key="1">
    <citation type="submission" date="2020-01" db="EMBL/GenBank/DDBJ databases">
        <authorList>
            <consortium name="DOE Joint Genome Institute"/>
            <person name="Haridas S."/>
            <person name="Albert R."/>
            <person name="Binder M."/>
            <person name="Bloem J."/>
            <person name="Labutti K."/>
            <person name="Salamov A."/>
            <person name="Andreopoulos B."/>
            <person name="Baker S.E."/>
            <person name="Barry K."/>
            <person name="Bills G."/>
            <person name="Bluhm B.H."/>
            <person name="Cannon C."/>
            <person name="Castanera R."/>
            <person name="Culley D.E."/>
            <person name="Daum C."/>
            <person name="Ezra D."/>
            <person name="Gonzalez J.B."/>
            <person name="Henrissat B."/>
            <person name="Kuo A."/>
            <person name="Liang C."/>
            <person name="Lipzen A."/>
            <person name="Lutzoni F."/>
            <person name="Magnuson J."/>
            <person name="Mondo S."/>
            <person name="Nolan M."/>
            <person name="Ohm R."/>
            <person name="Pangilinan J."/>
            <person name="Park H.-J."/>
            <person name="Ramirez L."/>
            <person name="Alfaro M."/>
            <person name="Sun H."/>
            <person name="Tritt A."/>
            <person name="Yoshinaga Y."/>
            <person name="Zwiers L.-H."/>
            <person name="Turgeon B.G."/>
            <person name="Goodwin S.B."/>
            <person name="Spatafora J.W."/>
            <person name="Crous P.W."/>
            <person name="Grigoriev I.V."/>
        </authorList>
    </citation>
    <scope>NUCLEOTIDE SEQUENCE</scope>
    <source>
        <strain evidence="3">IPT5</strain>
    </source>
</reference>
<feature type="compositionally biased region" description="Polar residues" evidence="1">
    <location>
        <begin position="167"/>
        <end position="178"/>
    </location>
</feature>
<sequence length="279" mass="32106">MSCTFLAARDLQFGTSRTFTLSVSVQPVIVFYSDWLSTPSLGIVGPFPYGTKADTLHSLDCGKPEDVCDLIAHILRKEERSAVHFVCCRIQFSTYRPRWIHHLKSDHRLGDCPLSCTDQLCTVNFKDLNELRKHIKQWHQPMVADPAIPISKRRKLDQEHQSEEAKQNPSSARAKLTYQNAQPRSCRTRISELPASQICIEFKILKKDAWVLDRKIWASRDVPAPFRRAAKKYGRKDTPMKIYDIRGRIMSIETCMEDILQNGTGAIFLRPWGQRDYIA</sequence>
<evidence type="ECO:0000313" key="4">
    <source>
        <dbReference type="Proteomes" id="UP000799423"/>
    </source>
</evidence>
<dbReference type="PROSITE" id="PS00028">
    <property type="entry name" value="ZINC_FINGER_C2H2_1"/>
    <property type="match status" value="1"/>
</dbReference>
<name>A0A6A7AMP7_9PLEO</name>
<evidence type="ECO:0000256" key="1">
    <source>
        <dbReference type="SAM" id="MobiDB-lite"/>
    </source>
</evidence>
<gene>
    <name evidence="3" type="ORF">T440DRAFT_512424</name>
</gene>
<evidence type="ECO:0000259" key="2">
    <source>
        <dbReference type="PROSITE" id="PS00028"/>
    </source>
</evidence>
<proteinExistence type="predicted"/>
<organism evidence="3 4">
    <name type="scientific">Plenodomus tracheiphilus IPT5</name>
    <dbReference type="NCBI Taxonomy" id="1408161"/>
    <lineage>
        <taxon>Eukaryota</taxon>
        <taxon>Fungi</taxon>
        <taxon>Dikarya</taxon>
        <taxon>Ascomycota</taxon>
        <taxon>Pezizomycotina</taxon>
        <taxon>Dothideomycetes</taxon>
        <taxon>Pleosporomycetidae</taxon>
        <taxon>Pleosporales</taxon>
        <taxon>Pleosporineae</taxon>
        <taxon>Leptosphaeriaceae</taxon>
        <taxon>Plenodomus</taxon>
    </lineage>
</organism>
<dbReference type="OrthoDB" id="4227485at2759"/>
<feature type="domain" description="C2H2-type" evidence="2">
    <location>
        <begin position="116"/>
        <end position="139"/>
    </location>
</feature>
<protein>
    <recommendedName>
        <fullName evidence="2">C2H2-type domain-containing protein</fullName>
    </recommendedName>
</protein>
<feature type="region of interest" description="Disordered" evidence="1">
    <location>
        <begin position="154"/>
        <end position="178"/>
    </location>
</feature>
<keyword evidence="4" id="KW-1185">Reference proteome</keyword>
<feature type="compositionally biased region" description="Basic and acidic residues" evidence="1">
    <location>
        <begin position="156"/>
        <end position="166"/>
    </location>
</feature>
<dbReference type="Proteomes" id="UP000799423">
    <property type="component" value="Unassembled WGS sequence"/>
</dbReference>
<dbReference type="InterPro" id="IPR013087">
    <property type="entry name" value="Znf_C2H2_type"/>
</dbReference>
<accession>A0A6A7AMP7</accession>
<dbReference type="EMBL" id="MU006445">
    <property type="protein sequence ID" value="KAF2843984.1"/>
    <property type="molecule type" value="Genomic_DNA"/>
</dbReference>